<dbReference type="GO" id="GO:0005634">
    <property type="term" value="C:nucleus"/>
    <property type="evidence" value="ECO:0007669"/>
    <property type="project" value="UniProtKB-SubCell"/>
</dbReference>
<evidence type="ECO:0000256" key="6">
    <source>
        <dbReference type="ARBA" id="ARBA00023242"/>
    </source>
</evidence>
<evidence type="ECO:0000256" key="1">
    <source>
        <dbReference type="ARBA" id="ARBA00004123"/>
    </source>
</evidence>
<evidence type="ECO:0000313" key="11">
    <source>
        <dbReference type="Proteomes" id="UP000428333"/>
    </source>
</evidence>
<evidence type="ECO:0000256" key="5">
    <source>
        <dbReference type="ARBA" id="ARBA00023163"/>
    </source>
</evidence>
<dbReference type="PANTHER" id="PTHR31072:SF87">
    <property type="entry name" value="TRANSCRIPTION FACTOR TCP12"/>
    <property type="match status" value="1"/>
</dbReference>
<keyword evidence="11" id="KW-1185">Reference proteome</keyword>
<name>A0A6A4KTM0_9ERIC</name>
<dbReference type="InterPro" id="IPR017888">
    <property type="entry name" value="CYC/TB1_R_domain"/>
</dbReference>
<keyword evidence="4" id="KW-0238">DNA-binding</keyword>
<evidence type="ECO:0000256" key="7">
    <source>
        <dbReference type="SAM" id="MobiDB-lite"/>
    </source>
</evidence>
<proteinExistence type="predicted"/>
<dbReference type="GO" id="GO:0043565">
    <property type="term" value="F:sequence-specific DNA binding"/>
    <property type="evidence" value="ECO:0007669"/>
    <property type="project" value="TreeGrafter"/>
</dbReference>
<dbReference type="GO" id="GO:2000032">
    <property type="term" value="P:regulation of secondary shoot formation"/>
    <property type="evidence" value="ECO:0007669"/>
    <property type="project" value="TreeGrafter"/>
</dbReference>
<reference evidence="10 11" key="1">
    <citation type="journal article" date="2019" name="Genome Biol. Evol.">
        <title>The Rhododendron genome and chromosomal organization provide insight into shared whole-genome duplications across the heath family (Ericaceae).</title>
        <authorList>
            <person name="Soza V.L."/>
            <person name="Lindsley D."/>
            <person name="Waalkes A."/>
            <person name="Ramage E."/>
            <person name="Patwardhan R.P."/>
            <person name="Burton J.N."/>
            <person name="Adey A."/>
            <person name="Kumar A."/>
            <person name="Qiu R."/>
            <person name="Shendure J."/>
            <person name="Hall B."/>
        </authorList>
    </citation>
    <scope>NUCLEOTIDE SEQUENCE [LARGE SCALE GENOMIC DNA]</scope>
    <source>
        <strain evidence="10">RSF 1966-606</strain>
    </source>
</reference>
<sequence>MRLSVQIARKFFDLQDLLGFDKASKTIEWLFSKSKGAIKEVTRNLPRVNHGCSVDTKAVVEDQESDVRKEDKGKGIEVSIGVLNEENDKSRKKAASYDPHQAKESRDKARERARARTREKMMIRGLGDWKEDDLEGNPNNSLDHEFPAENFHRTAGANSSTSHAISGLQTNPGVSDGEDSNNKLMGVGGNWEMENARLIISEYGELTNIFPMTGNELQEQNPNPISATSAYFQSQLMSGNQFYCSWQ</sequence>
<accession>A0A6A4KTM0</accession>
<feature type="non-terminal residue" evidence="10">
    <location>
        <position position="1"/>
    </location>
</feature>
<evidence type="ECO:0000259" key="8">
    <source>
        <dbReference type="PROSITE" id="PS51369"/>
    </source>
</evidence>
<dbReference type="PANTHER" id="PTHR31072">
    <property type="entry name" value="TRANSCRIPTION FACTOR TCP4-RELATED"/>
    <property type="match status" value="1"/>
</dbReference>
<keyword evidence="5" id="KW-0804">Transcription</keyword>
<feature type="region of interest" description="Disordered" evidence="7">
    <location>
        <begin position="81"/>
        <end position="116"/>
    </location>
</feature>
<dbReference type="Proteomes" id="UP000428333">
    <property type="component" value="Linkage Group LG10"/>
</dbReference>
<comment type="subcellular location">
    <subcellularLocation>
        <location evidence="1">Nucleus</location>
    </subcellularLocation>
</comment>
<dbReference type="GO" id="GO:0003700">
    <property type="term" value="F:DNA-binding transcription factor activity"/>
    <property type="evidence" value="ECO:0007669"/>
    <property type="project" value="InterPro"/>
</dbReference>
<keyword evidence="6" id="KW-0539">Nucleus</keyword>
<dbReference type="OrthoDB" id="1896834at2759"/>
<dbReference type="InterPro" id="IPR017887">
    <property type="entry name" value="TF_TCP_subgr"/>
</dbReference>
<evidence type="ECO:0000313" key="10">
    <source>
        <dbReference type="EMBL" id="KAE9451046.1"/>
    </source>
</evidence>
<keyword evidence="3" id="KW-0805">Transcription regulation</keyword>
<comment type="caution">
    <text evidence="10">The sequence shown here is derived from an EMBL/GenBank/DDBJ whole genome shotgun (WGS) entry which is preliminary data.</text>
</comment>
<evidence type="ECO:0000256" key="4">
    <source>
        <dbReference type="ARBA" id="ARBA00023125"/>
    </source>
</evidence>
<dbReference type="AlphaFoldDB" id="A0A6A4KTM0"/>
<feature type="domain" description="R" evidence="9">
    <location>
        <begin position="103"/>
        <end position="120"/>
    </location>
</feature>
<protein>
    <recommendedName>
        <fullName evidence="12">TCP domain-containing protein</fullName>
    </recommendedName>
</protein>
<feature type="region of interest" description="Disordered" evidence="7">
    <location>
        <begin position="155"/>
        <end position="186"/>
    </location>
</feature>
<dbReference type="PROSITE" id="PS51370">
    <property type="entry name" value="R"/>
    <property type="match status" value="1"/>
</dbReference>
<dbReference type="Pfam" id="PF03634">
    <property type="entry name" value="TCP"/>
    <property type="match status" value="1"/>
</dbReference>
<dbReference type="PROSITE" id="PS51369">
    <property type="entry name" value="TCP"/>
    <property type="match status" value="1"/>
</dbReference>
<evidence type="ECO:0008006" key="12">
    <source>
        <dbReference type="Google" id="ProtNLM"/>
    </source>
</evidence>
<evidence type="ECO:0000256" key="3">
    <source>
        <dbReference type="ARBA" id="ARBA00023015"/>
    </source>
</evidence>
<feature type="compositionally biased region" description="Polar residues" evidence="7">
    <location>
        <begin position="156"/>
        <end position="173"/>
    </location>
</feature>
<feature type="compositionally biased region" description="Basic and acidic residues" evidence="7">
    <location>
        <begin position="100"/>
        <end position="116"/>
    </location>
</feature>
<evidence type="ECO:0000259" key="9">
    <source>
        <dbReference type="PROSITE" id="PS51370"/>
    </source>
</evidence>
<organism evidence="10 11">
    <name type="scientific">Rhododendron williamsianum</name>
    <dbReference type="NCBI Taxonomy" id="262921"/>
    <lineage>
        <taxon>Eukaryota</taxon>
        <taxon>Viridiplantae</taxon>
        <taxon>Streptophyta</taxon>
        <taxon>Embryophyta</taxon>
        <taxon>Tracheophyta</taxon>
        <taxon>Spermatophyta</taxon>
        <taxon>Magnoliopsida</taxon>
        <taxon>eudicotyledons</taxon>
        <taxon>Gunneridae</taxon>
        <taxon>Pentapetalae</taxon>
        <taxon>asterids</taxon>
        <taxon>Ericales</taxon>
        <taxon>Ericaceae</taxon>
        <taxon>Ericoideae</taxon>
        <taxon>Rhodoreae</taxon>
        <taxon>Rhododendron</taxon>
    </lineage>
</organism>
<feature type="domain" description="TCP" evidence="8">
    <location>
        <begin position="1"/>
        <end position="41"/>
    </location>
</feature>
<keyword evidence="2" id="KW-0217">Developmental protein</keyword>
<dbReference type="InterPro" id="IPR005333">
    <property type="entry name" value="Transcription_factor_TCP"/>
</dbReference>
<evidence type="ECO:0000256" key="2">
    <source>
        <dbReference type="ARBA" id="ARBA00022473"/>
    </source>
</evidence>
<dbReference type="EMBL" id="QEFC01002727">
    <property type="protein sequence ID" value="KAE9451046.1"/>
    <property type="molecule type" value="Genomic_DNA"/>
</dbReference>
<gene>
    <name evidence="10" type="ORF">C3L33_17041</name>
</gene>